<dbReference type="GO" id="GO:0051539">
    <property type="term" value="F:4 iron, 4 sulfur cluster binding"/>
    <property type="evidence" value="ECO:0007669"/>
    <property type="project" value="TreeGrafter"/>
</dbReference>
<evidence type="ECO:0000256" key="1">
    <source>
        <dbReference type="ARBA" id="ARBA00022723"/>
    </source>
</evidence>
<feature type="domain" description="Aconitase/3-isopropylmalate dehydratase large subunit alpha/beta/alpha" evidence="4">
    <location>
        <begin position="24"/>
        <end position="300"/>
    </location>
</feature>
<keyword evidence="6" id="KW-0456">Lyase</keyword>
<dbReference type="InterPro" id="IPR015928">
    <property type="entry name" value="Aconitase/3IPM_dehydase_swvl"/>
</dbReference>
<protein>
    <submittedName>
        <fullName evidence="6">Aconitase</fullName>
        <ecNumber evidence="6">4.2.1.3</ecNumber>
    </submittedName>
</protein>
<dbReference type="Pfam" id="PF00694">
    <property type="entry name" value="Aconitase_C"/>
    <property type="match status" value="1"/>
</dbReference>
<evidence type="ECO:0000256" key="3">
    <source>
        <dbReference type="ARBA" id="ARBA00023014"/>
    </source>
</evidence>
<keyword evidence="2" id="KW-0408">Iron</keyword>
<sequence length="660" mass="72504">MLSFLRGQIKLNRPNIMAQNVTQKLIANHLVSGEMEAGTEIALRIDQTLTQDATGTLVMLEFEAMGIPQVKTECSVQYVDHNLIQADFKNPDDHLFLRSACKKFGLWYSRPGNGVSHPVHMERFGIPGKTLLGSDSHTPAAGSLGMLAIGAGGLEVAMAMAGEPLYTKMPKVWGVKLTGQLPAWVSAKDVILEMLRRHDVKGGVGKIIEYYGPGLANLTAMDRHVIANMGAELGATTTVFPADGAVKAFLETQERGDVWRELLADENAKYDEYEEINLSELEPLIALPSSPGKVAPVREVAGREIYQTYIGSSANPGLRDFAIGALIVDGKQVHDRVSFDINPTSRQILENLISLGLLEKLIRAGARLHQAGCNGCIGMGQAPATGRISLRTVPRNFPGRSGTKEDQVYLCSPETAAASALTGKITDPRTLDMDYPHFQEPKSILINTSMLSPPVEKKEGIALEKGPNIKPLPPFEPLPDNFEGPVLLKVADDISTDGIMPAGARVLPYRSNIPEISKFVFEPIDENYYQRAMAHQQQGSLVVGGENYGQGSSREHAALAPRYLGLKVVLAKSFARIHWQNLVNFGILPLTFVKLDDWERIDQDDILYLAAIRSAIQKGKRITIRNKTKQEDYEFEHSLSSRQIEMILEGSLINVIRKKQ</sequence>
<dbReference type="HOGENOM" id="CLU_006714_2_3_6"/>
<dbReference type="KEGG" id="noc:Noc_2707"/>
<dbReference type="NCBIfam" id="TIGR01342">
    <property type="entry name" value="acon_putative"/>
    <property type="match status" value="1"/>
</dbReference>
<dbReference type="InterPro" id="IPR036008">
    <property type="entry name" value="Aconitase_4Fe-4S_dom"/>
</dbReference>
<dbReference type="Gene3D" id="3.20.19.10">
    <property type="entry name" value="Aconitase, domain 4"/>
    <property type="match status" value="1"/>
</dbReference>
<keyword evidence="1" id="KW-0479">Metal-binding</keyword>
<dbReference type="Gene3D" id="3.30.499.10">
    <property type="entry name" value="Aconitase, domain 3"/>
    <property type="match status" value="2"/>
</dbReference>
<dbReference type="GO" id="GO:0046872">
    <property type="term" value="F:metal ion binding"/>
    <property type="evidence" value="ECO:0007669"/>
    <property type="project" value="UniProtKB-KW"/>
</dbReference>
<dbReference type="GO" id="GO:0005829">
    <property type="term" value="C:cytosol"/>
    <property type="evidence" value="ECO:0007669"/>
    <property type="project" value="TreeGrafter"/>
</dbReference>
<dbReference type="SUPFAM" id="SSF52016">
    <property type="entry name" value="LeuD/IlvD-like"/>
    <property type="match status" value="1"/>
</dbReference>
<dbReference type="NCBIfam" id="NF005558">
    <property type="entry name" value="PRK07229.1"/>
    <property type="match status" value="1"/>
</dbReference>
<dbReference type="InterPro" id="IPR000573">
    <property type="entry name" value="AconitaseA/IPMdHydase_ssu_swvl"/>
</dbReference>
<dbReference type="Pfam" id="PF00330">
    <property type="entry name" value="Aconitase"/>
    <property type="match status" value="2"/>
</dbReference>
<dbReference type="EMBL" id="CP000127">
    <property type="protein sequence ID" value="ABA59160.1"/>
    <property type="molecule type" value="Genomic_DNA"/>
</dbReference>
<name>Q3J7N6_NITOC</name>
<dbReference type="InterPro" id="IPR006250">
    <property type="entry name" value="Aconitase_put"/>
</dbReference>
<dbReference type="eggNOG" id="COG1048">
    <property type="taxonomic scope" value="Bacteria"/>
</dbReference>
<dbReference type="InterPro" id="IPR015931">
    <property type="entry name" value="Acnase/IPM_dHydase_lsu_aba_1/3"/>
</dbReference>
<proteinExistence type="predicted"/>
<dbReference type="InParanoid" id="Q3J7N6"/>
<feature type="domain" description="Aconitase/3-isopropylmalate dehydratase large subunit alpha/beta/alpha" evidence="4">
    <location>
        <begin position="302"/>
        <end position="423"/>
    </location>
</feature>
<reference evidence="7" key="1">
    <citation type="journal article" date="2006" name="Appl. Environ. Microbiol.">
        <title>Complete genome sequence of the marine, chemolithoautotrophic, ammonia-oxidizing bacterium Nitrosococcus oceani ATCC 19707.</title>
        <authorList>
            <person name="Klotz M.G."/>
            <person name="Arp D.J."/>
            <person name="Chain P.S.G."/>
            <person name="El-Sheikh A.F."/>
            <person name="Hauser L.J."/>
            <person name="Hommes N.G."/>
            <person name="Larimer F.W."/>
            <person name="Malfatti S.A."/>
            <person name="Norton J.M."/>
            <person name="Poret-Peterson A.T."/>
            <person name="Vergez L.M."/>
            <person name="Ward B.B."/>
        </authorList>
    </citation>
    <scope>NUCLEOTIDE SEQUENCE [LARGE SCALE GENOMIC DNA]</scope>
    <source>
        <strain evidence="7">ATCC 19707 / BCRC 17464 / NCIMB 11848 / C-107</strain>
    </source>
</reference>
<dbReference type="PANTHER" id="PTHR43160:SF3">
    <property type="entry name" value="ACONITATE HYDRATASE, MITOCHONDRIAL"/>
    <property type="match status" value="1"/>
</dbReference>
<feature type="domain" description="Aconitase A/isopropylmalate dehydratase small subunit swivel" evidence="5">
    <location>
        <begin position="527"/>
        <end position="593"/>
    </location>
</feature>
<dbReference type="InterPro" id="IPR001030">
    <property type="entry name" value="Acoase/IPM_deHydtase_lsu_aba"/>
</dbReference>
<dbReference type="AlphaFoldDB" id="Q3J7N6"/>
<dbReference type="GO" id="GO:0003994">
    <property type="term" value="F:aconitate hydratase activity"/>
    <property type="evidence" value="ECO:0007669"/>
    <property type="project" value="UniProtKB-EC"/>
</dbReference>
<dbReference type="PRINTS" id="PR00415">
    <property type="entry name" value="ACONITASE"/>
</dbReference>
<dbReference type="SUPFAM" id="SSF53732">
    <property type="entry name" value="Aconitase iron-sulfur domain"/>
    <property type="match status" value="1"/>
</dbReference>
<dbReference type="GO" id="GO:0006099">
    <property type="term" value="P:tricarboxylic acid cycle"/>
    <property type="evidence" value="ECO:0007669"/>
    <property type="project" value="TreeGrafter"/>
</dbReference>
<dbReference type="EC" id="4.2.1.3" evidence="6"/>
<dbReference type="STRING" id="323261.Noc_2707"/>
<accession>Q3J7N6</accession>
<evidence type="ECO:0000313" key="6">
    <source>
        <dbReference type="EMBL" id="ABA59160.1"/>
    </source>
</evidence>
<gene>
    <name evidence="6" type="ordered locus">Noc_2707</name>
</gene>
<keyword evidence="3" id="KW-0411">Iron-sulfur</keyword>
<dbReference type="PANTHER" id="PTHR43160">
    <property type="entry name" value="ACONITATE HYDRATASE B"/>
    <property type="match status" value="1"/>
</dbReference>
<keyword evidence="7" id="KW-1185">Reference proteome</keyword>
<dbReference type="InterPro" id="IPR050926">
    <property type="entry name" value="Aconitase/IPM_isomerase"/>
</dbReference>
<evidence type="ECO:0000256" key="2">
    <source>
        <dbReference type="ARBA" id="ARBA00023004"/>
    </source>
</evidence>
<dbReference type="Proteomes" id="UP000006838">
    <property type="component" value="Chromosome"/>
</dbReference>
<organism evidence="6 7">
    <name type="scientific">Nitrosococcus oceani (strain ATCC 19707 / BCRC 17464 / JCM 30415 / NCIMB 11848 / C-107)</name>
    <dbReference type="NCBI Taxonomy" id="323261"/>
    <lineage>
        <taxon>Bacteria</taxon>
        <taxon>Pseudomonadati</taxon>
        <taxon>Pseudomonadota</taxon>
        <taxon>Gammaproteobacteria</taxon>
        <taxon>Chromatiales</taxon>
        <taxon>Chromatiaceae</taxon>
        <taxon>Nitrosococcus</taxon>
    </lineage>
</organism>
<evidence type="ECO:0000259" key="5">
    <source>
        <dbReference type="Pfam" id="PF00694"/>
    </source>
</evidence>
<evidence type="ECO:0000259" key="4">
    <source>
        <dbReference type="Pfam" id="PF00330"/>
    </source>
</evidence>
<dbReference type="FunCoup" id="Q3J7N6">
    <property type="interactions" value="199"/>
</dbReference>
<evidence type="ECO:0000313" key="7">
    <source>
        <dbReference type="Proteomes" id="UP000006838"/>
    </source>
</evidence>